<evidence type="ECO:0000256" key="5">
    <source>
        <dbReference type="ARBA" id="ARBA00022989"/>
    </source>
</evidence>
<dbReference type="GO" id="GO:0008273">
    <property type="term" value="F:calcium, potassium:sodium antiporter activity"/>
    <property type="evidence" value="ECO:0007669"/>
    <property type="project" value="TreeGrafter"/>
</dbReference>
<evidence type="ECO:0000256" key="1">
    <source>
        <dbReference type="ARBA" id="ARBA00004141"/>
    </source>
</evidence>
<dbReference type="STRING" id="2025994.A0A2T2ZXT8"/>
<evidence type="ECO:0000259" key="8">
    <source>
        <dbReference type="Pfam" id="PF01699"/>
    </source>
</evidence>
<dbReference type="Pfam" id="PF01699">
    <property type="entry name" value="Na_Ca_ex"/>
    <property type="match status" value="2"/>
</dbReference>
<dbReference type="GO" id="GO:0005886">
    <property type="term" value="C:plasma membrane"/>
    <property type="evidence" value="ECO:0007669"/>
    <property type="project" value="TreeGrafter"/>
</dbReference>
<sequence length="398" mass="41896">MADINDNYVFALGSFFCGLVILERGADNFIDSSVAIAARSGVSPTLIGLLTCGAEWEELVVMLLALGQGHSPLALGNLVGSNIANILGSFSLGLLFAKSDMMFDASSRIYTAVCLGTTLAFLLMFYTIPATFRWLAGVALMVAFAIYIASVTWLIYKGTLVAPENEPDSDTDSDSGSGSGSAPALEYACQDELELRSRSDNDHTDDETAAEEISAAARMLAADNQPTTRRRLVTGLLRKRNKATKPLRKLAVELLVGLTLILVSGYVIAASADVLGQRFGLSDSVTGATIVSLATTVPEKIVALKSGMREQPEILVANTAGSNIFLTLCGGAVVFIWGGGEVQGQIRPTEALTMCASASVLLLIVLAGGKRWMGGVLMAAYLVFLVVEVVGGRQPGDV</sequence>
<keyword evidence="6 7" id="KW-0472">Membrane</keyword>
<dbReference type="InterPro" id="IPR004837">
    <property type="entry name" value="NaCa_Exmemb"/>
</dbReference>
<keyword evidence="5 7" id="KW-1133">Transmembrane helix</keyword>
<protein>
    <recommendedName>
        <fullName evidence="8">Sodium/calcium exchanger membrane region domain-containing protein</fullName>
    </recommendedName>
</protein>
<evidence type="ECO:0000256" key="2">
    <source>
        <dbReference type="ARBA" id="ARBA00005364"/>
    </source>
</evidence>
<evidence type="ECO:0000256" key="7">
    <source>
        <dbReference type="SAM" id="Phobius"/>
    </source>
</evidence>
<keyword evidence="4 7" id="KW-0812">Transmembrane</keyword>
<comment type="similarity">
    <text evidence="2">Belongs to the Ca(2+):cation antiporter (CaCA) (TC 2.A.19) family. SLC24A subfamily.</text>
</comment>
<dbReference type="GO" id="GO:0006874">
    <property type="term" value="P:intracellular calcium ion homeostasis"/>
    <property type="evidence" value="ECO:0007669"/>
    <property type="project" value="TreeGrafter"/>
</dbReference>
<dbReference type="EMBL" id="KZ678577">
    <property type="protein sequence ID" value="PSR79142.1"/>
    <property type="molecule type" value="Genomic_DNA"/>
</dbReference>
<feature type="transmembrane region" description="Helical" evidence="7">
    <location>
        <begin position="314"/>
        <end position="337"/>
    </location>
</feature>
<evidence type="ECO:0000256" key="3">
    <source>
        <dbReference type="ARBA" id="ARBA00022449"/>
    </source>
</evidence>
<dbReference type="OrthoDB" id="2127281at2759"/>
<dbReference type="FunFam" id="1.20.1420.30:FF:000039">
    <property type="entry name" value="WGS project CABT00000000 data, contig 2.3"/>
    <property type="match status" value="1"/>
</dbReference>
<dbReference type="InterPro" id="IPR044880">
    <property type="entry name" value="NCX_ion-bd_dom_sf"/>
</dbReference>
<feature type="transmembrane region" description="Helical" evidence="7">
    <location>
        <begin position="134"/>
        <end position="156"/>
    </location>
</feature>
<keyword evidence="3" id="KW-0813">Transport</keyword>
<name>A0A2T2ZXT8_9PEZI</name>
<accession>A0A2T2ZXT8</accession>
<dbReference type="PANTHER" id="PTHR10846">
    <property type="entry name" value="SODIUM/POTASSIUM/CALCIUM EXCHANGER"/>
    <property type="match status" value="1"/>
</dbReference>
<feature type="domain" description="Sodium/calcium exchanger membrane region" evidence="8">
    <location>
        <begin position="253"/>
        <end position="387"/>
    </location>
</feature>
<evidence type="ECO:0000256" key="6">
    <source>
        <dbReference type="ARBA" id="ARBA00023136"/>
    </source>
</evidence>
<keyword evidence="10" id="KW-1185">Reference proteome</keyword>
<evidence type="ECO:0000313" key="9">
    <source>
        <dbReference type="EMBL" id="PSR79142.1"/>
    </source>
</evidence>
<reference evidence="9 10" key="1">
    <citation type="journal article" date="2018" name="Mycol. Prog.">
        <title>Coniella lustricola, a new species from submerged detritus.</title>
        <authorList>
            <person name="Raudabaugh D.B."/>
            <person name="Iturriaga T."/>
            <person name="Carver A."/>
            <person name="Mondo S."/>
            <person name="Pangilinan J."/>
            <person name="Lipzen A."/>
            <person name="He G."/>
            <person name="Amirebrahimi M."/>
            <person name="Grigoriev I.V."/>
            <person name="Miller A.N."/>
        </authorList>
    </citation>
    <scope>NUCLEOTIDE SEQUENCE [LARGE SCALE GENOMIC DNA]</scope>
    <source>
        <strain evidence="9 10">B22-T-1</strain>
    </source>
</reference>
<comment type="subcellular location">
    <subcellularLocation>
        <location evidence="1">Membrane</location>
        <topology evidence="1">Multi-pass membrane protein</topology>
    </subcellularLocation>
</comment>
<evidence type="ECO:0000313" key="10">
    <source>
        <dbReference type="Proteomes" id="UP000241462"/>
    </source>
</evidence>
<dbReference type="InterPro" id="IPR004481">
    <property type="entry name" value="K/Na/Ca-exchanger"/>
</dbReference>
<dbReference type="InParanoid" id="A0A2T2ZXT8"/>
<keyword evidence="3" id="KW-0050">Antiport</keyword>
<feature type="transmembrane region" description="Helical" evidence="7">
    <location>
        <begin position="73"/>
        <end position="97"/>
    </location>
</feature>
<organism evidence="9 10">
    <name type="scientific">Coniella lustricola</name>
    <dbReference type="NCBI Taxonomy" id="2025994"/>
    <lineage>
        <taxon>Eukaryota</taxon>
        <taxon>Fungi</taxon>
        <taxon>Dikarya</taxon>
        <taxon>Ascomycota</taxon>
        <taxon>Pezizomycotina</taxon>
        <taxon>Sordariomycetes</taxon>
        <taxon>Sordariomycetidae</taxon>
        <taxon>Diaporthales</taxon>
        <taxon>Schizoparmaceae</taxon>
        <taxon>Coniella</taxon>
    </lineage>
</organism>
<feature type="domain" description="Sodium/calcium exchanger membrane region" evidence="8">
    <location>
        <begin position="11"/>
        <end position="152"/>
    </location>
</feature>
<dbReference type="Gene3D" id="1.20.1420.30">
    <property type="entry name" value="NCX, central ion-binding region"/>
    <property type="match status" value="2"/>
</dbReference>
<dbReference type="GO" id="GO:0005262">
    <property type="term" value="F:calcium channel activity"/>
    <property type="evidence" value="ECO:0007669"/>
    <property type="project" value="TreeGrafter"/>
</dbReference>
<dbReference type="Proteomes" id="UP000241462">
    <property type="component" value="Unassembled WGS sequence"/>
</dbReference>
<feature type="transmembrane region" description="Helical" evidence="7">
    <location>
        <begin position="349"/>
        <end position="366"/>
    </location>
</feature>
<feature type="transmembrane region" description="Helical" evidence="7">
    <location>
        <begin position="109"/>
        <end position="128"/>
    </location>
</feature>
<proteinExistence type="inferred from homology"/>
<feature type="transmembrane region" description="Helical" evidence="7">
    <location>
        <begin position="250"/>
        <end position="269"/>
    </location>
</feature>
<gene>
    <name evidence="9" type="ORF">BD289DRAFT_105348</name>
</gene>
<dbReference type="PANTHER" id="PTHR10846:SF8">
    <property type="entry name" value="INNER MEMBRANE PROTEIN YRBG"/>
    <property type="match status" value="1"/>
</dbReference>
<dbReference type="AlphaFoldDB" id="A0A2T2ZXT8"/>
<feature type="transmembrane region" description="Helical" evidence="7">
    <location>
        <begin position="372"/>
        <end position="391"/>
    </location>
</feature>
<evidence type="ECO:0000256" key="4">
    <source>
        <dbReference type="ARBA" id="ARBA00022692"/>
    </source>
</evidence>